<gene>
    <name evidence="3" type="ORF">EDS130_LOCUS40792</name>
    <name evidence="4" type="ORF">XAT740_LOCUS45977</name>
</gene>
<dbReference type="InterPro" id="IPR003609">
    <property type="entry name" value="Pan_app"/>
</dbReference>
<dbReference type="Pfam" id="PF00024">
    <property type="entry name" value="PAN_1"/>
    <property type="match status" value="1"/>
</dbReference>
<dbReference type="Proteomes" id="UP000663852">
    <property type="component" value="Unassembled WGS sequence"/>
</dbReference>
<evidence type="ECO:0000313" key="3">
    <source>
        <dbReference type="EMBL" id="CAF1471011.1"/>
    </source>
</evidence>
<keyword evidence="5" id="KW-1185">Reference proteome</keyword>
<accession>A0A815ZKX7</accession>
<keyword evidence="1" id="KW-0732">Signal</keyword>
<feature type="domain" description="Apple" evidence="2">
    <location>
        <begin position="42"/>
        <end position="92"/>
    </location>
</feature>
<dbReference type="EMBL" id="CAJNOR010006094">
    <property type="protein sequence ID" value="CAF1585506.1"/>
    <property type="molecule type" value="Genomic_DNA"/>
</dbReference>
<evidence type="ECO:0000256" key="1">
    <source>
        <dbReference type="SAM" id="SignalP"/>
    </source>
</evidence>
<evidence type="ECO:0000313" key="4">
    <source>
        <dbReference type="EMBL" id="CAF1585506.1"/>
    </source>
</evidence>
<feature type="chain" id="PRO_5036412590" description="Apple domain-containing protein" evidence="1">
    <location>
        <begin position="21"/>
        <end position="150"/>
    </location>
</feature>
<dbReference type="AlphaFoldDB" id="A0A815ZKX7"/>
<protein>
    <recommendedName>
        <fullName evidence="2">Apple domain-containing protein</fullName>
    </recommendedName>
</protein>
<dbReference type="EMBL" id="CAJNOJ010000506">
    <property type="protein sequence ID" value="CAF1471011.1"/>
    <property type="molecule type" value="Genomic_DNA"/>
</dbReference>
<organism evidence="4 5">
    <name type="scientific">Adineta ricciae</name>
    <name type="common">Rotifer</name>
    <dbReference type="NCBI Taxonomy" id="249248"/>
    <lineage>
        <taxon>Eukaryota</taxon>
        <taxon>Metazoa</taxon>
        <taxon>Spiralia</taxon>
        <taxon>Gnathifera</taxon>
        <taxon>Rotifera</taxon>
        <taxon>Eurotatoria</taxon>
        <taxon>Bdelloidea</taxon>
        <taxon>Adinetida</taxon>
        <taxon>Adinetidae</taxon>
        <taxon>Adineta</taxon>
    </lineage>
</organism>
<evidence type="ECO:0000313" key="5">
    <source>
        <dbReference type="Proteomes" id="UP000663828"/>
    </source>
</evidence>
<comment type="caution">
    <text evidence="4">The sequence shown here is derived from an EMBL/GenBank/DDBJ whole genome shotgun (WGS) entry which is preliminary data.</text>
</comment>
<feature type="signal peptide" evidence="1">
    <location>
        <begin position="1"/>
        <end position="20"/>
    </location>
</feature>
<dbReference type="Proteomes" id="UP000663828">
    <property type="component" value="Unassembled WGS sequence"/>
</dbReference>
<sequence>MYIKTYLLLFFILLLSSINAIILTQIHRSSLYQSNSSCTLFENVTISSDTSIQACIWECVHRDNCQTAVYYHDNQTCLLFGENCQIGNIISSRNTRASVICYRKNQNTYCQEPLSTMAVATTVSLEQSMYEVIGGNLLRDERMKTQCDHM</sequence>
<name>A0A815ZKX7_ADIRI</name>
<proteinExistence type="predicted"/>
<evidence type="ECO:0000259" key="2">
    <source>
        <dbReference type="Pfam" id="PF00024"/>
    </source>
</evidence>
<reference evidence="4" key="1">
    <citation type="submission" date="2021-02" db="EMBL/GenBank/DDBJ databases">
        <authorList>
            <person name="Nowell W R."/>
        </authorList>
    </citation>
    <scope>NUCLEOTIDE SEQUENCE</scope>
</reference>